<reference evidence="9" key="1">
    <citation type="journal article" date="2020" name="mSystems">
        <title>Genome- and Community-Level Interaction Insights into Carbon Utilization and Element Cycling Functions of Hydrothermarchaeota in Hydrothermal Sediment.</title>
        <authorList>
            <person name="Zhou Z."/>
            <person name="Liu Y."/>
            <person name="Xu W."/>
            <person name="Pan J."/>
            <person name="Luo Z.H."/>
            <person name="Li M."/>
        </authorList>
    </citation>
    <scope>NUCLEOTIDE SEQUENCE [LARGE SCALE GENOMIC DNA]</scope>
    <source>
        <strain evidence="9">SpSt-374</strain>
    </source>
</reference>
<dbReference type="AlphaFoldDB" id="A0A7C3ZJD8"/>
<proteinExistence type="inferred from homology"/>
<evidence type="ECO:0000256" key="8">
    <source>
        <dbReference type="SAM" id="Phobius"/>
    </source>
</evidence>
<evidence type="ECO:0000256" key="1">
    <source>
        <dbReference type="ARBA" id="ARBA00004651"/>
    </source>
</evidence>
<feature type="transmembrane region" description="Helical" evidence="8">
    <location>
        <begin position="151"/>
        <end position="171"/>
    </location>
</feature>
<feature type="transmembrane region" description="Helical" evidence="8">
    <location>
        <begin position="82"/>
        <end position="102"/>
    </location>
</feature>
<protein>
    <submittedName>
        <fullName evidence="9">Rod shape-determining protein MreD</fullName>
    </submittedName>
</protein>
<feature type="transmembrane region" description="Helical" evidence="8">
    <location>
        <begin position="20"/>
        <end position="38"/>
    </location>
</feature>
<evidence type="ECO:0000256" key="5">
    <source>
        <dbReference type="ARBA" id="ARBA00022960"/>
    </source>
</evidence>
<evidence type="ECO:0000256" key="7">
    <source>
        <dbReference type="ARBA" id="ARBA00023136"/>
    </source>
</evidence>
<gene>
    <name evidence="9" type="primary">mreD</name>
    <name evidence="9" type="ORF">ENR15_19285</name>
</gene>
<organism evidence="9">
    <name type="scientific">Planktothricoides sp. SpSt-374</name>
    <dbReference type="NCBI Taxonomy" id="2282167"/>
    <lineage>
        <taxon>Bacteria</taxon>
        <taxon>Bacillati</taxon>
        <taxon>Cyanobacteriota</taxon>
        <taxon>Cyanophyceae</taxon>
        <taxon>Oscillatoriophycideae</taxon>
        <taxon>Oscillatoriales</taxon>
        <taxon>Oscillatoriaceae</taxon>
        <taxon>Planktothricoides</taxon>
    </lineage>
</organism>
<keyword evidence="4 8" id="KW-0812">Transmembrane</keyword>
<evidence type="ECO:0000256" key="2">
    <source>
        <dbReference type="ARBA" id="ARBA00007776"/>
    </source>
</evidence>
<feature type="transmembrane region" description="Helical" evidence="8">
    <location>
        <begin position="114"/>
        <end position="139"/>
    </location>
</feature>
<keyword evidence="5" id="KW-0133">Cell shape</keyword>
<evidence type="ECO:0000313" key="9">
    <source>
        <dbReference type="EMBL" id="HGG02720.1"/>
    </source>
</evidence>
<sequence length="185" mass="20503">MKTFLWGRRVHLSPAARKILNGVVTVASVFLCLLMLPVRLPGMELLNIGPNWLLIWVVAWSIKRSPVAGCCAGVTLGLLQDGMTAAIPSHVLGLAAVGFLTGRIQKQKYLQEDFISVALIVFGMVLVSETFMALQFALIGNSSIEAIWLQYQRIALVSAILSSLWAPVLYFPLNQWWQKMQALHQ</sequence>
<dbReference type="EMBL" id="DSPX01000198">
    <property type="protein sequence ID" value="HGG02720.1"/>
    <property type="molecule type" value="Genomic_DNA"/>
</dbReference>
<evidence type="ECO:0000256" key="6">
    <source>
        <dbReference type="ARBA" id="ARBA00022989"/>
    </source>
</evidence>
<comment type="caution">
    <text evidence="9">The sequence shown here is derived from an EMBL/GenBank/DDBJ whole genome shotgun (WGS) entry which is preliminary data.</text>
</comment>
<dbReference type="NCBIfam" id="TIGR03426">
    <property type="entry name" value="shape_MreD"/>
    <property type="match status" value="1"/>
</dbReference>
<dbReference type="Pfam" id="PF04093">
    <property type="entry name" value="MreD"/>
    <property type="match status" value="1"/>
</dbReference>
<dbReference type="GO" id="GO:0008360">
    <property type="term" value="P:regulation of cell shape"/>
    <property type="evidence" value="ECO:0007669"/>
    <property type="project" value="UniProtKB-KW"/>
</dbReference>
<accession>A0A7C3ZJD8</accession>
<evidence type="ECO:0000256" key="4">
    <source>
        <dbReference type="ARBA" id="ARBA00022692"/>
    </source>
</evidence>
<dbReference type="GO" id="GO:0005886">
    <property type="term" value="C:plasma membrane"/>
    <property type="evidence" value="ECO:0007669"/>
    <property type="project" value="UniProtKB-SubCell"/>
</dbReference>
<evidence type="ECO:0000256" key="3">
    <source>
        <dbReference type="ARBA" id="ARBA00022475"/>
    </source>
</evidence>
<name>A0A7C3ZJD8_9CYAN</name>
<comment type="similarity">
    <text evidence="2">Belongs to the MreD family.</text>
</comment>
<keyword evidence="6 8" id="KW-1133">Transmembrane helix</keyword>
<comment type="subcellular location">
    <subcellularLocation>
        <location evidence="1">Cell membrane</location>
        <topology evidence="1">Multi-pass membrane protein</topology>
    </subcellularLocation>
</comment>
<dbReference type="InterPro" id="IPR007227">
    <property type="entry name" value="Cell_shape_determining_MreD"/>
</dbReference>
<keyword evidence="3" id="KW-1003">Cell membrane</keyword>
<keyword evidence="7 8" id="KW-0472">Membrane</keyword>